<comment type="function">
    <text evidence="6">Responsible for synthesis of pseudouridine from uracil.</text>
</comment>
<evidence type="ECO:0000256" key="1">
    <source>
        <dbReference type="ARBA" id="ARBA00010876"/>
    </source>
</evidence>
<dbReference type="AlphaFoldDB" id="A0A062XX82"/>
<accession>A0A062XX82</accession>
<dbReference type="EMBL" id="JMFG01000030">
    <property type="protein sequence ID" value="KDA53115.1"/>
    <property type="molecule type" value="Genomic_DNA"/>
</dbReference>
<dbReference type="PROSITE" id="PS50889">
    <property type="entry name" value="S4"/>
    <property type="match status" value="1"/>
</dbReference>
<keyword evidence="3 6" id="KW-0413">Isomerase</keyword>
<dbReference type="InterPro" id="IPR020103">
    <property type="entry name" value="PsdUridine_synth_cat_dom_sf"/>
</dbReference>
<evidence type="ECO:0000256" key="4">
    <source>
        <dbReference type="PIRSR" id="PIRSR606225-1"/>
    </source>
</evidence>
<dbReference type="Gene3D" id="3.10.290.10">
    <property type="entry name" value="RNA-binding S4 domain"/>
    <property type="match status" value="1"/>
</dbReference>
<dbReference type="Gene3D" id="3.30.2350.10">
    <property type="entry name" value="Pseudouridine synthase"/>
    <property type="match status" value="1"/>
</dbReference>
<dbReference type="SMART" id="SM00363">
    <property type="entry name" value="S4"/>
    <property type="match status" value="1"/>
</dbReference>
<proteinExistence type="inferred from homology"/>
<dbReference type="FunFam" id="3.30.2350.10:FF:000006">
    <property type="entry name" value="Pseudouridine synthase"/>
    <property type="match status" value="1"/>
</dbReference>
<dbReference type="EC" id="5.4.99.-" evidence="6"/>
<dbReference type="InterPro" id="IPR050188">
    <property type="entry name" value="RluA_PseudoU_synthase"/>
</dbReference>
<evidence type="ECO:0000313" key="9">
    <source>
        <dbReference type="Proteomes" id="UP000027284"/>
    </source>
</evidence>
<keyword evidence="9" id="KW-1185">Reference proteome</keyword>
<keyword evidence="2 5" id="KW-0694">RNA-binding</keyword>
<dbReference type="InterPro" id="IPR006225">
    <property type="entry name" value="PsdUridine_synth_RluC/D"/>
</dbReference>
<dbReference type="SUPFAM" id="SSF55120">
    <property type="entry name" value="Pseudouridine synthase"/>
    <property type="match status" value="1"/>
</dbReference>
<dbReference type="PANTHER" id="PTHR21600:SF44">
    <property type="entry name" value="RIBOSOMAL LARGE SUBUNIT PSEUDOURIDINE SYNTHASE D"/>
    <property type="match status" value="1"/>
</dbReference>
<sequence>MESQEVVLVVPEEADGLRLDRFLAGSGHGWSRSQAARWVEEGFVLRNGAPTKPAQFLKAGDVITVNPPPVKPATVEAQAIPLEVVYEDQDLLVINKRPGMVVHPAAGNPDGTLVNALLAYCRDLSGIGGVERPGIVHRLDKDTSGVLLVAKNDLAHRMLELAFRWRTTDKRYLAVVYGNPKADEGVVDAPIGRHPSDRKRMAVVKDGRPSRTLWWVRERFSGISLVECRPVTGRTHQIRVHMAHLGHALVGDPLYSGRQWREIKHKTLQEACRDFPRQALHAWKITIRHPTLGEPVTFEAPLPEDLEALLALARSLS</sequence>
<organism evidence="8 9">
    <name type="scientific">Thermoanaerobaculum aquaticum</name>
    <dbReference type="NCBI Taxonomy" id="1312852"/>
    <lineage>
        <taxon>Bacteria</taxon>
        <taxon>Pseudomonadati</taxon>
        <taxon>Acidobacteriota</taxon>
        <taxon>Thermoanaerobaculia</taxon>
        <taxon>Thermoanaerobaculales</taxon>
        <taxon>Thermoanaerobaculaceae</taxon>
        <taxon>Thermoanaerobaculum</taxon>
    </lineage>
</organism>
<protein>
    <recommendedName>
        <fullName evidence="6">Pseudouridine synthase</fullName>
        <ecNumber evidence="6">5.4.99.-</ecNumber>
    </recommendedName>
</protein>
<dbReference type="OrthoDB" id="9807829at2"/>
<dbReference type="RefSeq" id="WP_038050188.1">
    <property type="nucleotide sequence ID" value="NZ_JMFG01000030.1"/>
</dbReference>
<dbReference type="GO" id="GO:0120159">
    <property type="term" value="F:rRNA pseudouridine synthase activity"/>
    <property type="evidence" value="ECO:0007669"/>
    <property type="project" value="UniProtKB-ARBA"/>
</dbReference>
<feature type="active site" evidence="4">
    <location>
        <position position="140"/>
    </location>
</feature>
<dbReference type="Pfam" id="PF01479">
    <property type="entry name" value="S4"/>
    <property type="match status" value="1"/>
</dbReference>
<evidence type="ECO:0000256" key="3">
    <source>
        <dbReference type="ARBA" id="ARBA00023235"/>
    </source>
</evidence>
<comment type="caution">
    <text evidence="8">The sequence shown here is derived from an EMBL/GenBank/DDBJ whole genome shotgun (WGS) entry which is preliminary data.</text>
</comment>
<evidence type="ECO:0000313" key="8">
    <source>
        <dbReference type="EMBL" id="KDA53115.1"/>
    </source>
</evidence>
<reference evidence="8 9" key="1">
    <citation type="submission" date="2014-04" db="EMBL/GenBank/DDBJ databases">
        <title>The Genome Sequence of Thermoanaerobaculum aquaticum MP-01, The First Cultivated Group 23 Acidobacterium.</title>
        <authorList>
            <person name="Stamps B.W."/>
            <person name="Losey N.A."/>
            <person name="Lawson P.A."/>
            <person name="Stevenson B.S."/>
        </authorList>
    </citation>
    <scope>NUCLEOTIDE SEQUENCE [LARGE SCALE GENOMIC DNA]</scope>
    <source>
        <strain evidence="8 9">MP-01</strain>
    </source>
</reference>
<dbReference type="GO" id="GO:0000455">
    <property type="term" value="P:enzyme-directed rRNA pseudouridine synthesis"/>
    <property type="evidence" value="ECO:0007669"/>
    <property type="project" value="UniProtKB-ARBA"/>
</dbReference>
<evidence type="ECO:0000259" key="7">
    <source>
        <dbReference type="SMART" id="SM00363"/>
    </source>
</evidence>
<comment type="similarity">
    <text evidence="1 6">Belongs to the pseudouridine synthase RluA family.</text>
</comment>
<dbReference type="InterPro" id="IPR036986">
    <property type="entry name" value="S4_RNA-bd_sf"/>
</dbReference>
<evidence type="ECO:0000256" key="5">
    <source>
        <dbReference type="PROSITE-ProRule" id="PRU00182"/>
    </source>
</evidence>
<dbReference type="NCBIfam" id="TIGR00005">
    <property type="entry name" value="rluA_subfam"/>
    <property type="match status" value="1"/>
</dbReference>
<gene>
    <name evidence="8" type="ORF">EG19_07605</name>
</gene>
<dbReference type="CDD" id="cd02869">
    <property type="entry name" value="PseudoU_synth_RluA_like"/>
    <property type="match status" value="1"/>
</dbReference>
<dbReference type="GO" id="GO:0003723">
    <property type="term" value="F:RNA binding"/>
    <property type="evidence" value="ECO:0007669"/>
    <property type="project" value="UniProtKB-KW"/>
</dbReference>
<feature type="domain" description="RNA-binding S4" evidence="7">
    <location>
        <begin position="17"/>
        <end position="76"/>
    </location>
</feature>
<dbReference type="SUPFAM" id="SSF55174">
    <property type="entry name" value="Alpha-L RNA-binding motif"/>
    <property type="match status" value="1"/>
</dbReference>
<dbReference type="InterPro" id="IPR006224">
    <property type="entry name" value="PsdUridine_synth_RluA-like_CS"/>
</dbReference>
<name>A0A062XX82_9BACT</name>
<dbReference type="STRING" id="1312852.EG19_07605"/>
<evidence type="ECO:0000256" key="6">
    <source>
        <dbReference type="RuleBase" id="RU362028"/>
    </source>
</evidence>
<evidence type="ECO:0000256" key="2">
    <source>
        <dbReference type="ARBA" id="ARBA00022884"/>
    </source>
</evidence>
<dbReference type="Proteomes" id="UP000027284">
    <property type="component" value="Unassembled WGS sequence"/>
</dbReference>
<dbReference type="CDD" id="cd00165">
    <property type="entry name" value="S4"/>
    <property type="match status" value="1"/>
</dbReference>
<dbReference type="Pfam" id="PF00849">
    <property type="entry name" value="PseudoU_synth_2"/>
    <property type="match status" value="1"/>
</dbReference>
<comment type="catalytic activity">
    <reaction evidence="6">
        <text>a uridine in RNA = a pseudouridine in RNA</text>
        <dbReference type="Rhea" id="RHEA:48348"/>
        <dbReference type="Rhea" id="RHEA-COMP:12068"/>
        <dbReference type="Rhea" id="RHEA-COMP:12069"/>
        <dbReference type="ChEBI" id="CHEBI:65314"/>
        <dbReference type="ChEBI" id="CHEBI:65315"/>
    </reaction>
</comment>
<dbReference type="InterPro" id="IPR006145">
    <property type="entry name" value="PsdUridine_synth_RsuA/RluA"/>
</dbReference>
<dbReference type="InterPro" id="IPR002942">
    <property type="entry name" value="S4_RNA-bd"/>
</dbReference>
<dbReference type="PROSITE" id="PS01129">
    <property type="entry name" value="PSI_RLU"/>
    <property type="match status" value="1"/>
</dbReference>
<dbReference type="PANTHER" id="PTHR21600">
    <property type="entry name" value="MITOCHONDRIAL RNA PSEUDOURIDINE SYNTHASE"/>
    <property type="match status" value="1"/>
</dbReference>